<evidence type="ECO:0000256" key="4">
    <source>
        <dbReference type="ARBA" id="ARBA00011666"/>
    </source>
</evidence>
<dbReference type="Pfam" id="PF00364">
    <property type="entry name" value="Biotin_lipoyl"/>
    <property type="match status" value="1"/>
</dbReference>
<evidence type="ECO:0000256" key="7">
    <source>
        <dbReference type="ARBA" id="ARBA00022532"/>
    </source>
</evidence>
<dbReference type="PROSITE" id="PS00189">
    <property type="entry name" value="LIPOYL"/>
    <property type="match status" value="1"/>
</dbReference>
<evidence type="ECO:0000256" key="2">
    <source>
        <dbReference type="ARBA" id="ARBA00005145"/>
    </source>
</evidence>
<dbReference type="InterPro" id="IPR036625">
    <property type="entry name" value="E3-bd_dom_sf"/>
</dbReference>
<dbReference type="Gene3D" id="4.10.320.10">
    <property type="entry name" value="E3-binding domain"/>
    <property type="match status" value="1"/>
</dbReference>
<evidence type="ECO:0000256" key="8">
    <source>
        <dbReference type="ARBA" id="ARBA00022679"/>
    </source>
</evidence>
<dbReference type="PANTHER" id="PTHR43416:SF5">
    <property type="entry name" value="DIHYDROLIPOYLLYSINE-RESIDUE SUCCINYLTRANSFERASE COMPONENT OF 2-OXOGLUTARATE DEHYDROGENASE COMPLEX, MITOCHONDRIAL"/>
    <property type="match status" value="1"/>
</dbReference>
<dbReference type="InterPro" id="IPR004167">
    <property type="entry name" value="PSBD"/>
</dbReference>
<dbReference type="SUPFAM" id="SSF51230">
    <property type="entry name" value="Single hybrid motif"/>
    <property type="match status" value="1"/>
</dbReference>
<dbReference type="InterPro" id="IPR011053">
    <property type="entry name" value="Single_hybrid_motif"/>
</dbReference>
<dbReference type="GO" id="GO:0006099">
    <property type="term" value="P:tricarboxylic acid cycle"/>
    <property type="evidence" value="ECO:0007669"/>
    <property type="project" value="UniProtKB-UniRule"/>
</dbReference>
<comment type="pathway">
    <text evidence="2 12">Amino-acid degradation; L-lysine degradation via saccharopine pathway; glutaryl-CoA from L-lysine: step 6/6.</text>
</comment>
<dbReference type="GO" id="GO:0045252">
    <property type="term" value="C:oxoglutarate dehydrogenase complex"/>
    <property type="evidence" value="ECO:0007669"/>
    <property type="project" value="UniProtKB-UniRule"/>
</dbReference>
<comment type="caution">
    <text evidence="15">The sequence shown here is derived from an EMBL/GenBank/DDBJ whole genome shotgun (WGS) entry which is preliminary data.</text>
</comment>
<evidence type="ECO:0000313" key="15">
    <source>
        <dbReference type="EMBL" id="MDA5192745.1"/>
    </source>
</evidence>
<keyword evidence="10 12" id="KW-0012">Acyltransferase</keyword>
<evidence type="ECO:0000256" key="9">
    <source>
        <dbReference type="ARBA" id="ARBA00022823"/>
    </source>
</evidence>
<dbReference type="CDD" id="cd06849">
    <property type="entry name" value="lipoyl_domain"/>
    <property type="match status" value="1"/>
</dbReference>
<evidence type="ECO:0000256" key="11">
    <source>
        <dbReference type="ARBA" id="ARBA00052761"/>
    </source>
</evidence>
<dbReference type="InterPro" id="IPR000089">
    <property type="entry name" value="Biotin_lipoyl"/>
</dbReference>
<dbReference type="Gene3D" id="2.40.50.100">
    <property type="match status" value="1"/>
</dbReference>
<protein>
    <recommendedName>
        <fullName evidence="6 12">Dihydrolipoyllysine-residue succinyltransferase component of 2-oxoglutarate dehydrogenase complex</fullName>
        <ecNumber evidence="5 12">2.3.1.61</ecNumber>
    </recommendedName>
    <alternativeName>
        <fullName evidence="12">2-oxoglutarate dehydrogenase complex component E2</fullName>
    </alternativeName>
</protein>
<dbReference type="InterPro" id="IPR050537">
    <property type="entry name" value="2-oxoacid_dehydrogenase"/>
</dbReference>
<dbReference type="PROSITE" id="PS50968">
    <property type="entry name" value="BIOTINYL_LIPOYL"/>
    <property type="match status" value="1"/>
</dbReference>
<evidence type="ECO:0000256" key="12">
    <source>
        <dbReference type="RuleBase" id="RU361138"/>
    </source>
</evidence>
<dbReference type="PROSITE" id="PS51826">
    <property type="entry name" value="PSBD"/>
    <property type="match status" value="1"/>
</dbReference>
<comment type="subunit">
    <text evidence="4">Forms a 24-polypeptide structural core with octahedral symmetry. Part of the 2-oxoglutarate dehydrogenase (OGDH) complex composed of E1 (2-oxoglutarate dehydrogenase), E2 (dihydrolipoamide succinyltransferase) and E3 (dihydrolipoamide dehydrogenase); the complex contains multiple copies of the three enzymatic components (E1, E2 and E3).</text>
</comment>
<proteinExistence type="inferred from homology"/>
<dbReference type="EC" id="2.3.1.61" evidence="5 12"/>
<comment type="similarity">
    <text evidence="3 12">Belongs to the 2-oxoacid dehydrogenase family.</text>
</comment>
<dbReference type="NCBIfam" id="TIGR01347">
    <property type="entry name" value="sucB"/>
    <property type="match status" value="1"/>
</dbReference>
<reference evidence="15" key="2">
    <citation type="journal article" date="2023" name="Syst. Appl. Microbiol.">
        <title>Govania unica gen. nov., sp. nov., a rare biosphere bacterium that represents a novel family in the class Alphaproteobacteria.</title>
        <authorList>
            <person name="Vandamme P."/>
            <person name="Peeters C."/>
            <person name="Hettiarachchi A."/>
            <person name="Cnockaert M."/>
            <person name="Carlier A."/>
        </authorList>
    </citation>
    <scope>NUCLEOTIDE SEQUENCE</scope>
    <source>
        <strain evidence="15">LMG 31809</strain>
    </source>
</reference>
<evidence type="ECO:0000259" key="13">
    <source>
        <dbReference type="PROSITE" id="PS50968"/>
    </source>
</evidence>
<dbReference type="RefSeq" id="WP_274942448.1">
    <property type="nucleotide sequence ID" value="NZ_JANWOI010000001.1"/>
</dbReference>
<sequence length="392" mass="41715">MTTEIRVPTLGESVTEATVAKWFKQVGDAVAQDEPLLELETDKVALEVTAPSAGALLEIRVQAGETVEVNALLGVIDEAAKGATAAPKAAAAAAPAAAPAAPAAEDGPIMPAAAKMIREFDLDARAITGTGKGGRITKEDVVAYMDNRKPGAAAPVVVSERQVERVPMTRLRKRIAQRLKEAQNTAAMLTTYNEVDMTAVMGLRDLYKDMFERKHGVKMGFMSFFAKACSHALMEMPDVNASIDGEDIVYHRYTDIGIATSTPAGLVVPVVRGVEGKGFADIEKAIAALAVKAREGKLALDDLQGGTFSITNGGVFGSLMSSPILNPPQSAILGMHAIKKRPVVVNDQIVIRPMMYLALSYDHRLVDGAGAVTFLVRVKEALEDPQRLLLDL</sequence>
<dbReference type="Gene3D" id="3.30.559.10">
    <property type="entry name" value="Chloramphenicol acetyltransferase-like domain"/>
    <property type="match status" value="1"/>
</dbReference>
<dbReference type="GO" id="GO:0004149">
    <property type="term" value="F:dihydrolipoyllysine-residue succinyltransferase activity"/>
    <property type="evidence" value="ECO:0007669"/>
    <property type="project" value="UniProtKB-UniRule"/>
</dbReference>
<feature type="domain" description="Lipoyl-binding" evidence="13">
    <location>
        <begin position="2"/>
        <end position="77"/>
    </location>
</feature>
<dbReference type="PANTHER" id="PTHR43416">
    <property type="entry name" value="DIHYDROLIPOYLLYSINE-RESIDUE SUCCINYLTRANSFERASE COMPONENT OF 2-OXOGLUTARATE DEHYDROGENASE COMPLEX, MITOCHONDRIAL-RELATED"/>
    <property type="match status" value="1"/>
</dbReference>
<reference evidence="15" key="1">
    <citation type="submission" date="2022-08" db="EMBL/GenBank/DDBJ databases">
        <authorList>
            <person name="Vandamme P."/>
            <person name="Hettiarachchi A."/>
            <person name="Peeters C."/>
            <person name="Cnockaert M."/>
            <person name="Carlier A."/>
        </authorList>
    </citation>
    <scope>NUCLEOTIDE SEQUENCE</scope>
    <source>
        <strain evidence="15">LMG 31809</strain>
    </source>
</reference>
<dbReference type="SUPFAM" id="SSF52777">
    <property type="entry name" value="CoA-dependent acyltransferases"/>
    <property type="match status" value="1"/>
</dbReference>
<evidence type="ECO:0000256" key="1">
    <source>
        <dbReference type="ARBA" id="ARBA00004052"/>
    </source>
</evidence>
<keyword evidence="9 12" id="KW-0450">Lipoyl</keyword>
<organism evidence="15 16">
    <name type="scientific">Govanella unica</name>
    <dbReference type="NCBI Taxonomy" id="2975056"/>
    <lineage>
        <taxon>Bacteria</taxon>
        <taxon>Pseudomonadati</taxon>
        <taxon>Pseudomonadota</taxon>
        <taxon>Alphaproteobacteria</taxon>
        <taxon>Emcibacterales</taxon>
        <taxon>Govanellaceae</taxon>
        <taxon>Govanella</taxon>
    </lineage>
</organism>
<evidence type="ECO:0000256" key="3">
    <source>
        <dbReference type="ARBA" id="ARBA00007317"/>
    </source>
</evidence>
<keyword evidence="7 12" id="KW-0816">Tricarboxylic acid cycle</keyword>
<evidence type="ECO:0000256" key="5">
    <source>
        <dbReference type="ARBA" id="ARBA00012945"/>
    </source>
</evidence>
<comment type="catalytic activity">
    <reaction evidence="11 12">
        <text>N(6)-[(R)-dihydrolipoyl]-L-lysyl-[protein] + succinyl-CoA = N(6)-[(R)-S(8)-succinyldihydrolipoyl]-L-lysyl-[protein] + CoA</text>
        <dbReference type="Rhea" id="RHEA:15213"/>
        <dbReference type="Rhea" id="RHEA-COMP:10475"/>
        <dbReference type="Rhea" id="RHEA-COMP:20092"/>
        <dbReference type="ChEBI" id="CHEBI:57287"/>
        <dbReference type="ChEBI" id="CHEBI:57292"/>
        <dbReference type="ChEBI" id="CHEBI:83100"/>
        <dbReference type="ChEBI" id="CHEBI:83120"/>
        <dbReference type="EC" id="2.3.1.61"/>
    </reaction>
</comment>
<evidence type="ECO:0000256" key="10">
    <source>
        <dbReference type="ARBA" id="ARBA00023315"/>
    </source>
</evidence>
<feature type="domain" description="Peripheral subunit-binding (PSBD)" evidence="14">
    <location>
        <begin position="108"/>
        <end position="145"/>
    </location>
</feature>
<dbReference type="FunFam" id="3.30.559.10:FF:000007">
    <property type="entry name" value="Dihydrolipoamide acetyltransferase component of pyruvate dehydrogenase complex"/>
    <property type="match status" value="1"/>
</dbReference>
<gene>
    <name evidence="15" type="primary">odhB</name>
    <name evidence="15" type="ORF">NYP16_02075</name>
</gene>
<name>A0A9X3TW10_9PROT</name>
<dbReference type="AlphaFoldDB" id="A0A9X3TW10"/>
<dbReference type="SUPFAM" id="SSF47005">
    <property type="entry name" value="Peripheral subunit-binding domain of 2-oxo acid dehydrogenase complex"/>
    <property type="match status" value="1"/>
</dbReference>
<dbReference type="EMBL" id="JANWOI010000001">
    <property type="protein sequence ID" value="MDA5192745.1"/>
    <property type="molecule type" value="Genomic_DNA"/>
</dbReference>
<dbReference type="NCBIfam" id="NF004309">
    <property type="entry name" value="PRK05704.1"/>
    <property type="match status" value="1"/>
</dbReference>
<keyword evidence="8 12" id="KW-0808">Transferase</keyword>
<dbReference type="InterPro" id="IPR023213">
    <property type="entry name" value="CAT-like_dom_sf"/>
</dbReference>
<evidence type="ECO:0000256" key="6">
    <source>
        <dbReference type="ARBA" id="ARBA00019511"/>
    </source>
</evidence>
<dbReference type="GO" id="GO:0005829">
    <property type="term" value="C:cytosol"/>
    <property type="evidence" value="ECO:0007669"/>
    <property type="project" value="TreeGrafter"/>
</dbReference>
<dbReference type="Pfam" id="PF00198">
    <property type="entry name" value="2-oxoacid_dh"/>
    <property type="match status" value="1"/>
</dbReference>
<dbReference type="Pfam" id="PF02817">
    <property type="entry name" value="E3_binding"/>
    <property type="match status" value="1"/>
</dbReference>
<comment type="cofactor">
    <cofactor evidence="12">
        <name>(R)-lipoate</name>
        <dbReference type="ChEBI" id="CHEBI:83088"/>
    </cofactor>
    <text evidence="12">Binds 1 lipoyl cofactor covalently.</text>
</comment>
<keyword evidence="16" id="KW-1185">Reference proteome</keyword>
<comment type="function">
    <text evidence="1 12">E2 component of the 2-oxoglutarate dehydrogenase (OGDH) complex which catalyzes the second step in the conversion of 2-oxoglutarate to succinyl-CoA and CO(2).</text>
</comment>
<dbReference type="InterPro" id="IPR006255">
    <property type="entry name" value="SucB"/>
</dbReference>
<dbReference type="InterPro" id="IPR003016">
    <property type="entry name" value="2-oxoA_DH_lipoyl-BS"/>
</dbReference>
<dbReference type="GO" id="GO:0033512">
    <property type="term" value="P:L-lysine catabolic process to acetyl-CoA via saccharopine"/>
    <property type="evidence" value="ECO:0007669"/>
    <property type="project" value="UniProtKB-UniRule"/>
</dbReference>
<evidence type="ECO:0000313" key="16">
    <source>
        <dbReference type="Proteomes" id="UP001141619"/>
    </source>
</evidence>
<evidence type="ECO:0000259" key="14">
    <source>
        <dbReference type="PROSITE" id="PS51826"/>
    </source>
</evidence>
<accession>A0A9X3TW10</accession>
<dbReference type="Proteomes" id="UP001141619">
    <property type="component" value="Unassembled WGS sequence"/>
</dbReference>
<dbReference type="InterPro" id="IPR001078">
    <property type="entry name" value="2-oxoacid_DH_actylTfrase"/>
</dbReference>